<sequence>MVSRARFNEGTREVSFRYDILDKNNVKKGEASNIAEGKISFNANASIHRTATFRLREEAPPPESVNVTAGNTYTTLNFPVSGWSTDNWIGTNTGQLLPQSGANYTGLNAEFTGEIKAVPQGTIREKWKVFKPNALTGITYTASDGNGAYGNSQTISKTNTTYGQAGIISEFGTYTTTPKSVNFCFCYKLEIGGSVSSNKPFVWCVPSNMANEGNDWAGNIRILDNQITTKPLGNNWYFCEGYYNVDYITNPDPFVIWTIAAGYETAATFKIQISNFYINDSGIAKRFNNSGSTVSQVFDISYNKVVDGFNPTFQKARLYFDTIYARYNSSQVNRPLNNLYYQTSTDGGTTWSAYTLATSGSNISTISGGTSSNNLKMRLKWEFDRVSMGDKTPRFGDLRIDVNYNAKGKNPLTDSIDYRVDRIRPYMIYKDGASTVERSLGIFLLNSPKRKDKGSRVYREIEAYDQLSILADAKVIHAFQTTSNGGKKVTELITEILTGTDTTIPVKFGYSFPSAFVNISNSTNVYLDRTLSFNVGDTWLNVINAMLMFINYTPLYVDGNGVLRAEPYKAPADKPTSHTYIDDELSIIYKEAEEEFDIHDVPNVFVVTQQADSEGERMYSRMFNTNEGSLSSTVNVGRYIVDYREVDQIANQGVLDTYVARIANEASQAYGKVVFRTALMPSHEYMNNIQLRYQNLRIDDTYTETDWSMDLKVGGQMEHRVRKVVRI</sequence>
<dbReference type="Proteomes" id="UP000014028">
    <property type="component" value="Unassembled WGS sequence"/>
</dbReference>
<organism evidence="1 2">
    <name type="scientific">Bacillus cereus VD184</name>
    <dbReference type="NCBI Taxonomy" id="1053242"/>
    <lineage>
        <taxon>Bacteria</taxon>
        <taxon>Bacillati</taxon>
        <taxon>Bacillota</taxon>
        <taxon>Bacilli</taxon>
        <taxon>Bacillales</taxon>
        <taxon>Bacillaceae</taxon>
        <taxon>Bacillus</taxon>
        <taxon>Bacillus cereus group</taxon>
    </lineage>
</organism>
<dbReference type="EMBL" id="AHFK01000113">
    <property type="protein sequence ID" value="EOQ00967.1"/>
    <property type="molecule type" value="Genomic_DNA"/>
</dbReference>
<evidence type="ECO:0000313" key="2">
    <source>
        <dbReference type="Proteomes" id="UP000014028"/>
    </source>
</evidence>
<name>A0A9W5VPE3_BACCE</name>
<dbReference type="AlphaFoldDB" id="A0A9W5VPE3"/>
<evidence type="ECO:0000313" key="1">
    <source>
        <dbReference type="EMBL" id="EOQ00967.1"/>
    </source>
</evidence>
<proteinExistence type="predicted"/>
<protein>
    <submittedName>
        <fullName evidence="1">Uncharacterized protein</fullName>
    </submittedName>
</protein>
<reference evidence="1 2" key="1">
    <citation type="submission" date="2012-12" db="EMBL/GenBank/DDBJ databases">
        <title>The Genome Sequence of Bacillus cereus VD184.</title>
        <authorList>
            <consortium name="The Broad Institute Genome Sequencing Platform"/>
            <consortium name="The Broad Institute Genome Sequencing Center for Infectious Disease"/>
            <person name="Feldgarden M."/>
            <person name="Van der Auwera G.A."/>
            <person name="Mahillon J."/>
            <person name="Duprez V."/>
            <person name="Timmery S."/>
            <person name="Mattelet C."/>
            <person name="Dierick K."/>
            <person name="Sun M."/>
            <person name="Yu Z."/>
            <person name="Zhu L."/>
            <person name="Hu X."/>
            <person name="Shank E.B."/>
            <person name="Swiecicka I."/>
            <person name="Hansen B.M."/>
            <person name="Andrup L."/>
            <person name="Walker B."/>
            <person name="Young S.K."/>
            <person name="Zeng Q."/>
            <person name="Gargeya S."/>
            <person name="Fitzgerald M."/>
            <person name="Haas B."/>
            <person name="Abouelleil A."/>
            <person name="Alvarado L."/>
            <person name="Arachchi H.M."/>
            <person name="Berlin A.M."/>
            <person name="Chapman S.B."/>
            <person name="Dewar J."/>
            <person name="Goldberg J."/>
            <person name="Griggs A."/>
            <person name="Gujja S."/>
            <person name="Hansen M."/>
            <person name="Howarth C."/>
            <person name="Imamovic A."/>
            <person name="Larimer J."/>
            <person name="McCowan C."/>
            <person name="Murphy C."/>
            <person name="Neiman D."/>
            <person name="Pearson M."/>
            <person name="Priest M."/>
            <person name="Roberts A."/>
            <person name="Saif S."/>
            <person name="Shea T."/>
            <person name="Sisk P."/>
            <person name="Sykes S."/>
            <person name="Wortman J."/>
            <person name="Nusbaum C."/>
            <person name="Birren B."/>
        </authorList>
    </citation>
    <scope>NUCLEOTIDE SEQUENCE [LARGE SCALE GENOMIC DNA]</scope>
    <source>
        <strain evidence="1 2">VD184</strain>
    </source>
</reference>
<comment type="caution">
    <text evidence="1">The sequence shown here is derived from an EMBL/GenBank/DDBJ whole genome shotgun (WGS) entry which is preliminary data.</text>
</comment>
<gene>
    <name evidence="1" type="ORF">IKC_06165</name>
</gene>
<dbReference type="RefSeq" id="WP_016124091.1">
    <property type="nucleotide sequence ID" value="NZ_KB976852.1"/>
</dbReference>
<accession>A0A9W5VPE3</accession>